<evidence type="ECO:0000313" key="2">
    <source>
        <dbReference type="EMBL" id="HHK68915.1"/>
    </source>
</evidence>
<proteinExistence type="predicted"/>
<dbReference type="SMART" id="SM00849">
    <property type="entry name" value="Lactamase_B"/>
    <property type="match status" value="1"/>
</dbReference>
<organism evidence="2">
    <name type="scientific">Caldiarchaeum subterraneum</name>
    <dbReference type="NCBI Taxonomy" id="311458"/>
    <lineage>
        <taxon>Archaea</taxon>
        <taxon>Nitrososphaerota</taxon>
        <taxon>Candidatus Caldarchaeales</taxon>
        <taxon>Candidatus Caldarchaeaceae</taxon>
        <taxon>Candidatus Caldarchaeum</taxon>
    </lineage>
</organism>
<dbReference type="SUPFAM" id="SSF56281">
    <property type="entry name" value="Metallo-hydrolase/oxidoreductase"/>
    <property type="match status" value="1"/>
</dbReference>
<dbReference type="GO" id="GO:0016787">
    <property type="term" value="F:hydrolase activity"/>
    <property type="evidence" value="ECO:0007669"/>
    <property type="project" value="UniProtKB-KW"/>
</dbReference>
<dbReference type="InterPro" id="IPR036866">
    <property type="entry name" value="RibonucZ/Hydroxyglut_hydro"/>
</dbReference>
<dbReference type="InterPro" id="IPR037482">
    <property type="entry name" value="ST1585_MBL-fold"/>
</dbReference>
<accession>A0A7C5QP18</accession>
<dbReference type="Gene3D" id="3.60.15.10">
    <property type="entry name" value="Ribonuclease Z/Hydroxyacylglutathione hydrolase-like"/>
    <property type="match status" value="1"/>
</dbReference>
<dbReference type="AlphaFoldDB" id="A0A7C5QP18"/>
<dbReference type="InterPro" id="IPR001279">
    <property type="entry name" value="Metallo-B-lactamas"/>
</dbReference>
<dbReference type="InterPro" id="IPR050855">
    <property type="entry name" value="NDM-1-like"/>
</dbReference>
<keyword evidence="2" id="KW-0378">Hydrolase</keyword>
<feature type="domain" description="Metallo-beta-lactamase" evidence="1">
    <location>
        <begin position="31"/>
        <end position="229"/>
    </location>
</feature>
<dbReference type="Pfam" id="PF00753">
    <property type="entry name" value="Lactamase_B"/>
    <property type="match status" value="1"/>
</dbReference>
<gene>
    <name evidence="2" type="ORF">ENM11_07175</name>
</gene>
<dbReference type="EMBL" id="DRWN01000059">
    <property type="protein sequence ID" value="HHK68915.1"/>
    <property type="molecule type" value="Genomic_DNA"/>
</dbReference>
<comment type="caution">
    <text evidence="2">The sequence shown here is derived from an EMBL/GenBank/DDBJ whole genome shotgun (WGS) entry which is preliminary data.</text>
</comment>
<dbReference type="PANTHER" id="PTHR42951">
    <property type="entry name" value="METALLO-BETA-LACTAMASE DOMAIN-CONTAINING"/>
    <property type="match status" value="1"/>
</dbReference>
<reference evidence="2" key="1">
    <citation type="journal article" date="2020" name="mSystems">
        <title>Genome- and Community-Level Interaction Insights into Carbon Utilization and Element Cycling Functions of Hydrothermarchaeota in Hydrothermal Sediment.</title>
        <authorList>
            <person name="Zhou Z."/>
            <person name="Liu Y."/>
            <person name="Xu W."/>
            <person name="Pan J."/>
            <person name="Luo Z.H."/>
            <person name="Li M."/>
        </authorList>
    </citation>
    <scope>NUCLEOTIDE SEQUENCE [LARGE SCALE GENOMIC DNA]</scope>
    <source>
        <strain evidence="2">SpSt-1056</strain>
    </source>
</reference>
<sequence>MAGPGVLSMSASWVSGRVALVDTNGYGSNGAVACYVVRGSGGAALVDVGYSTSWEFVLNGLRDLGVKLNDVRYVFLTHFHLDHAGGSHAALENMPNAQLMVHEAAVRLLIDPSRLVDAALAAFGQDIAHYIGGLQPIQPERIEPVKEEGYDLGDLSLEVLFTPGHAPGHISIHLESENSVFTGDAVCVKHPALSFPLPPASPPLYDVDSALHSLERIASLKPKTLYTPHFGPRRADRSLFEEEAAALVEWRDEIGRMLGEGMGVNAIAESLRKKLLEKHGVDLDRLDRYVRDILLNRLLKISVHGYMGLLMRRMR</sequence>
<dbReference type="CDD" id="cd07726">
    <property type="entry name" value="ST1585-like_MBL-fold"/>
    <property type="match status" value="1"/>
</dbReference>
<evidence type="ECO:0000259" key="1">
    <source>
        <dbReference type="SMART" id="SM00849"/>
    </source>
</evidence>
<name>A0A7C5QP18_CALS0</name>
<protein>
    <submittedName>
        <fullName evidence="2">MBL fold metallo-hydrolase</fullName>
    </submittedName>
</protein>
<dbReference type="PANTHER" id="PTHR42951:SF4">
    <property type="entry name" value="ACYL-COENZYME A THIOESTERASE MBLAC2"/>
    <property type="match status" value="1"/>
</dbReference>